<dbReference type="EMBL" id="QZBZ01000510">
    <property type="protein sequence ID" value="TIA28926.1"/>
    <property type="molecule type" value="Genomic_DNA"/>
</dbReference>
<dbReference type="Pfam" id="PF09994">
    <property type="entry name" value="T6SS_Tle1-like_cat"/>
    <property type="match status" value="1"/>
</dbReference>
<dbReference type="Proteomes" id="UP000308724">
    <property type="component" value="Unassembled WGS sequence"/>
</dbReference>
<gene>
    <name evidence="2" type="ORF">D6C78_10499</name>
</gene>
<dbReference type="AlphaFoldDB" id="A0A4T0B4B7"/>
<feature type="domain" description="T6SS Phospholipase effector Tle1-like catalytic" evidence="1">
    <location>
        <begin position="17"/>
        <end position="294"/>
    </location>
</feature>
<evidence type="ECO:0000313" key="2">
    <source>
        <dbReference type="EMBL" id="TIA28926.1"/>
    </source>
</evidence>
<evidence type="ECO:0000259" key="1">
    <source>
        <dbReference type="Pfam" id="PF09994"/>
    </source>
</evidence>
<dbReference type="InterPro" id="IPR018712">
    <property type="entry name" value="Tle1-like_cat"/>
</dbReference>
<accession>A0A4T0B4B7</accession>
<comment type="caution">
    <text evidence="2">The sequence shown here is derived from an EMBL/GenBank/DDBJ whole genome shotgun (WGS) entry which is preliminary data.</text>
</comment>
<evidence type="ECO:0000313" key="3">
    <source>
        <dbReference type="Proteomes" id="UP000308724"/>
    </source>
</evidence>
<name>A0A4T0B4B7_AURPU</name>
<sequence>MSESKLNHELPKRTSYKRIIVCSDGTWLSSNTGLDATPSNVAKLARSIANRGMDTQGDLVDQIVFYHSGLGTGDLPLQKAIYGGLGLGLDLDVCQVYDFIANNYERGDEIFMFGFSRGAFTVRSVANLVCEVGVLSSELMSHFPKLWKVYMGHTSGEPFTKTEWYLSNHENLGLYPVKVKVVGVWDTVGALGFPEWPVVSKLTKFGLPINKQFAFHNTKVSKFLDYAFQALAIDEKRLTFPPTLWHKSKDGPSINLQQCWFPGVHGNIGGQAEEDRSKGDHEEIGYNTFAWMVDNLSGMLTFKDGAIKSLVKEHQRALDGNGVSNGWGCGPILDNFAGLEGLLFRLLGRMDRTPGSYPRDPGDGSSGSTNEYFHPILRVRRMKLPRYNPRALQGYSSEEPSDIGGWKWAKNGVESIPEFVMDPQKTMSVAYDDEDVR</sequence>
<reference evidence="2 3" key="1">
    <citation type="submission" date="2018-10" db="EMBL/GenBank/DDBJ databases">
        <title>Fifty Aureobasidium pullulans genomes reveal a recombining polyextremotolerant generalist.</title>
        <authorList>
            <person name="Gostincar C."/>
            <person name="Turk M."/>
            <person name="Zajc J."/>
            <person name="Gunde-Cimerman N."/>
        </authorList>
    </citation>
    <scope>NUCLEOTIDE SEQUENCE [LARGE SCALE GENOMIC DNA]</scope>
    <source>
        <strain evidence="2 3">EXF-1645</strain>
    </source>
</reference>
<dbReference type="PANTHER" id="PTHR33840:SF16">
    <property type="entry name" value="DUF2235 DOMAIN-CONTAINING PROTEIN"/>
    <property type="match status" value="1"/>
</dbReference>
<protein>
    <recommendedName>
        <fullName evidence="1">T6SS Phospholipase effector Tle1-like catalytic domain-containing protein</fullName>
    </recommendedName>
</protein>
<organism evidence="2 3">
    <name type="scientific">Aureobasidium pullulans</name>
    <name type="common">Black yeast</name>
    <name type="synonym">Pullularia pullulans</name>
    <dbReference type="NCBI Taxonomy" id="5580"/>
    <lineage>
        <taxon>Eukaryota</taxon>
        <taxon>Fungi</taxon>
        <taxon>Dikarya</taxon>
        <taxon>Ascomycota</taxon>
        <taxon>Pezizomycotina</taxon>
        <taxon>Dothideomycetes</taxon>
        <taxon>Dothideomycetidae</taxon>
        <taxon>Dothideales</taxon>
        <taxon>Saccotheciaceae</taxon>
        <taxon>Aureobasidium</taxon>
    </lineage>
</organism>
<proteinExistence type="predicted"/>
<dbReference type="PANTHER" id="PTHR33840">
    <property type="match status" value="1"/>
</dbReference>